<dbReference type="SUPFAM" id="SSF103642">
    <property type="entry name" value="Sec-C motif"/>
    <property type="match status" value="1"/>
</dbReference>
<name>A0ABS3APU0_9BACT</name>
<feature type="compositionally biased region" description="Basic and acidic residues" evidence="1">
    <location>
        <begin position="153"/>
        <end position="172"/>
    </location>
</feature>
<dbReference type="Pfam" id="PF02810">
    <property type="entry name" value="SEC-C"/>
    <property type="match status" value="1"/>
</dbReference>
<keyword evidence="2" id="KW-1133">Transmembrane helix</keyword>
<dbReference type="InterPro" id="IPR004027">
    <property type="entry name" value="SEC_C_motif"/>
</dbReference>
<gene>
    <name evidence="3" type="ORF">JYU14_00075</name>
</gene>
<keyword evidence="2" id="KW-0812">Transmembrane</keyword>
<feature type="transmembrane region" description="Helical" evidence="2">
    <location>
        <begin position="16"/>
        <end position="35"/>
    </location>
</feature>
<feature type="region of interest" description="Disordered" evidence="1">
    <location>
        <begin position="133"/>
        <end position="182"/>
    </location>
</feature>
<feature type="compositionally biased region" description="Polar residues" evidence="1">
    <location>
        <begin position="137"/>
        <end position="152"/>
    </location>
</feature>
<comment type="caution">
    <text evidence="3">The sequence shown here is derived from an EMBL/GenBank/DDBJ whole genome shotgun (WGS) entry which is preliminary data.</text>
</comment>
<dbReference type="Proteomes" id="UP000722121">
    <property type="component" value="Unassembled WGS sequence"/>
</dbReference>
<feature type="compositionally biased region" description="Polar residues" evidence="1">
    <location>
        <begin position="173"/>
        <end position="182"/>
    </location>
</feature>
<proteinExistence type="predicted"/>
<accession>A0ABS3APU0</accession>
<keyword evidence="4" id="KW-1185">Reference proteome</keyword>
<sequence length="182" mass="20412">MKTETTKPTKTDSASVVPALLVVSVVPFCFCCLQLQDVTKKGQLLYNAFLKRKWLKETPMIKEKTNRNDPCPCGSGKKYKKCCALNPLKRKIKVLKAGVEKSLDIDLFGKTYQKQIAQEESFQMTKRDFSAGGVQKTAKTTPSSPLAKNAASSREELDKQLHAADKRKEEKFTPTTKDFSNE</sequence>
<organism evidence="3 4">
    <name type="scientific">Simkania negevensis</name>
    <dbReference type="NCBI Taxonomy" id="83561"/>
    <lineage>
        <taxon>Bacteria</taxon>
        <taxon>Pseudomonadati</taxon>
        <taxon>Chlamydiota</taxon>
        <taxon>Chlamydiia</taxon>
        <taxon>Parachlamydiales</taxon>
        <taxon>Simkaniaceae</taxon>
        <taxon>Simkania</taxon>
    </lineage>
</organism>
<evidence type="ECO:0000256" key="2">
    <source>
        <dbReference type="SAM" id="Phobius"/>
    </source>
</evidence>
<evidence type="ECO:0000256" key="1">
    <source>
        <dbReference type="SAM" id="MobiDB-lite"/>
    </source>
</evidence>
<dbReference type="Gene3D" id="3.10.450.50">
    <property type="match status" value="1"/>
</dbReference>
<reference evidence="3 4" key="1">
    <citation type="submission" date="2021-02" db="EMBL/GenBank/DDBJ databases">
        <title>Activity-based single-cell genomes from oceanic crustal fluid captures similar information to metagenomic and metatranscriptomic surveys with orders of magnitude less sampling.</title>
        <authorList>
            <person name="D'Angelo T.S."/>
            <person name="Orcutt B.N."/>
        </authorList>
    </citation>
    <scope>NUCLEOTIDE SEQUENCE [LARGE SCALE GENOMIC DNA]</scope>
    <source>
        <strain evidence="3">AH-315-G07</strain>
    </source>
</reference>
<evidence type="ECO:0000313" key="3">
    <source>
        <dbReference type="EMBL" id="MBN4066469.1"/>
    </source>
</evidence>
<keyword evidence="2" id="KW-0472">Membrane</keyword>
<protein>
    <submittedName>
        <fullName evidence="3">SEC-C domain-containing protein</fullName>
    </submittedName>
</protein>
<evidence type="ECO:0000313" key="4">
    <source>
        <dbReference type="Proteomes" id="UP000722121"/>
    </source>
</evidence>
<dbReference type="EMBL" id="JAFITR010000001">
    <property type="protein sequence ID" value="MBN4066469.1"/>
    <property type="molecule type" value="Genomic_DNA"/>
</dbReference>